<protein>
    <submittedName>
        <fullName evidence="1">Endocytosis and vacuole integrity protein</fullName>
    </submittedName>
</protein>
<evidence type="ECO:0000313" key="1">
    <source>
        <dbReference type="EMBL" id="KAJ2803468.1"/>
    </source>
</evidence>
<dbReference type="Proteomes" id="UP001140096">
    <property type="component" value="Unassembled WGS sequence"/>
</dbReference>
<gene>
    <name evidence="1" type="primary">MON2_2</name>
    <name evidence="1" type="ORF">H4S07_004449</name>
</gene>
<evidence type="ECO:0000313" key="2">
    <source>
        <dbReference type="Proteomes" id="UP001140096"/>
    </source>
</evidence>
<dbReference type="EMBL" id="JANBUP010001803">
    <property type="protein sequence ID" value="KAJ2803468.1"/>
    <property type="molecule type" value="Genomic_DNA"/>
</dbReference>
<feature type="non-terminal residue" evidence="1">
    <location>
        <position position="873"/>
    </location>
</feature>
<name>A0ACC1L8S5_9FUNG</name>
<organism evidence="1 2">
    <name type="scientific">Coemansia furcata</name>
    <dbReference type="NCBI Taxonomy" id="417177"/>
    <lineage>
        <taxon>Eukaryota</taxon>
        <taxon>Fungi</taxon>
        <taxon>Fungi incertae sedis</taxon>
        <taxon>Zoopagomycota</taxon>
        <taxon>Kickxellomycotina</taxon>
        <taxon>Kickxellomycetes</taxon>
        <taxon>Kickxellales</taxon>
        <taxon>Kickxellaceae</taxon>
        <taxon>Coemansia</taxon>
    </lineage>
</organism>
<comment type="caution">
    <text evidence="1">The sequence shown here is derived from an EMBL/GenBank/DDBJ whole genome shotgun (WGS) entry which is preliminary data.</text>
</comment>
<feature type="non-terminal residue" evidence="1">
    <location>
        <position position="1"/>
    </location>
</feature>
<accession>A0ACC1L8S5</accession>
<reference evidence="1" key="1">
    <citation type="submission" date="2022-07" db="EMBL/GenBank/DDBJ databases">
        <title>Phylogenomic reconstructions and comparative analyses of Kickxellomycotina fungi.</title>
        <authorList>
            <person name="Reynolds N.K."/>
            <person name="Stajich J.E."/>
            <person name="Barry K."/>
            <person name="Grigoriev I.V."/>
            <person name="Crous P."/>
            <person name="Smith M.E."/>
        </authorList>
    </citation>
    <scope>NUCLEOTIDE SEQUENCE</scope>
    <source>
        <strain evidence="1">CBS 102833</strain>
    </source>
</reference>
<keyword evidence="2" id="KW-1185">Reference proteome</keyword>
<proteinExistence type="predicted"/>
<sequence length="873" mass="94133">ELQNLCTEARRKHPDIKEAAERVIVVLRGIKTTGIEEIASELSKSDEVIRPFVLACRSNNQRLTSIAMHCLQQLVSRQAISPGSIRETLTTLSFVSAQGVVDVQVKVLQMVLPLVTIYGEGVCGETLVEAFALCLALQRSRDPIVSNTAAAILRQVVVAVFDRVVAEDRELGVSEGDQDLTRKSAKDAYYVLQDLCLLVSDIEPIFIRIDHAVDKRLVLELIESVLTNHAGVVSQHAAMAQTLRERLAPFIVGFFAERASFALAVRSIRIAWLFVRDLHTHLPAECEIILSVFSRLVDSGAAATPNGSGSGKRRASLSTKTAVGSAGFPLFYRVLALEVVRDLLENAPLLHKLYSLYDGRVADEGEGKEEDCHVILDLVSAISRVAVERGDLRSANGSIPSALSDHTLAVGDAASTDILAQQIGASTCRMRLEMYKLLDKQDPPNVPDTYMFYLAASAVISFSEGLVGDILPRCTERISCQPLHSGNRQLTEASVLGAVTEPGVVGGFVRHAWAAVFSAYDFMAGVRFDDHLFARMLESAQKLAETAGALGMNEARDTMLALLCSGCLPAASSGEMMIPNSRQVQCLRAVIGCTLYLASALGPAWYMVLATVQQVEESLYLSRGKHSASTPIIGSDDSVASSDLKTVRDEFARLLAFVRAHNGDAILWLIRGLRVLGSDISGIAVQLDEAEEMRRLRALALGSAPALIQQQQRGSSLDRPTFAIEELRGFAVSNVDLLMGAAASDVGEQAWAAIIDDLLATATDSEAAPGLRTQACEALADVVLAAMALVTQADTLPPSFQALVESGSAQVRILQPLSLMMARGEHAGVRRLTLDTLHRVLQASGHSITRAWGVVFDIVESTAEGHHSSLMRS</sequence>